<proteinExistence type="inferred from homology"/>
<evidence type="ECO:0000256" key="6">
    <source>
        <dbReference type="ARBA" id="ARBA00022695"/>
    </source>
</evidence>
<evidence type="ECO:0000256" key="9">
    <source>
        <dbReference type="ARBA" id="ARBA00023125"/>
    </source>
</evidence>
<protein>
    <recommendedName>
        <fullName evidence="3 10">Beta sliding clamp</fullName>
    </recommendedName>
</protein>
<evidence type="ECO:0000256" key="1">
    <source>
        <dbReference type="ARBA" id="ARBA00004496"/>
    </source>
</evidence>
<evidence type="ECO:0000259" key="13">
    <source>
        <dbReference type="Pfam" id="PF02768"/>
    </source>
</evidence>
<name>A0A229FV66_9BURK</name>
<dbReference type="AlphaFoldDB" id="A0A229FV66"/>
<evidence type="ECO:0000259" key="12">
    <source>
        <dbReference type="Pfam" id="PF02767"/>
    </source>
</evidence>
<dbReference type="PANTHER" id="PTHR30478:SF0">
    <property type="entry name" value="BETA SLIDING CLAMP"/>
    <property type="match status" value="1"/>
</dbReference>
<dbReference type="OrthoDB" id="8421503at2"/>
<dbReference type="GO" id="GO:0003887">
    <property type="term" value="F:DNA-directed DNA polymerase activity"/>
    <property type="evidence" value="ECO:0007669"/>
    <property type="project" value="UniProtKB-UniRule"/>
</dbReference>
<dbReference type="Proteomes" id="UP000215188">
    <property type="component" value="Unassembled WGS sequence"/>
</dbReference>
<dbReference type="EMBL" id="NJGG01000001">
    <property type="protein sequence ID" value="OXL15911.1"/>
    <property type="molecule type" value="Genomic_DNA"/>
</dbReference>
<dbReference type="GO" id="GO:0008408">
    <property type="term" value="F:3'-5' exonuclease activity"/>
    <property type="evidence" value="ECO:0007669"/>
    <property type="project" value="InterPro"/>
</dbReference>
<gene>
    <name evidence="14" type="ORF">AOC33_02100</name>
</gene>
<dbReference type="PIRSF" id="PIRSF000804">
    <property type="entry name" value="DNA_pol_III_b"/>
    <property type="match status" value="1"/>
</dbReference>
<feature type="domain" description="DNA polymerase III beta sliding clamp central" evidence="12">
    <location>
        <begin position="131"/>
        <end position="248"/>
    </location>
</feature>
<keyword evidence="5 10" id="KW-0808">Transferase</keyword>
<dbReference type="InterPro" id="IPR022634">
    <property type="entry name" value="DNA_polIII_beta_N"/>
</dbReference>
<dbReference type="InterPro" id="IPR022635">
    <property type="entry name" value="DNA_polIII_beta_C"/>
</dbReference>
<evidence type="ECO:0000256" key="4">
    <source>
        <dbReference type="ARBA" id="ARBA00022490"/>
    </source>
</evidence>
<dbReference type="InterPro" id="IPR001001">
    <property type="entry name" value="DNA_polIII_beta"/>
</dbReference>
<dbReference type="Pfam" id="PF02767">
    <property type="entry name" value="DNA_pol3_beta_2"/>
    <property type="match status" value="1"/>
</dbReference>
<evidence type="ECO:0000313" key="14">
    <source>
        <dbReference type="EMBL" id="OXL15911.1"/>
    </source>
</evidence>
<dbReference type="CDD" id="cd00140">
    <property type="entry name" value="beta_clamp"/>
    <property type="match status" value="1"/>
</dbReference>
<sequence>MELVSTTRDKLLKPLQLVSGIVERRHTLPILANLLFKKNGSSVSLISTDIEIQITTHADFGVGSDNLSTTVGARKLVDILRALPEGAMTLSLKDSKMVVQSGKSRFTLQTLAANEFPIMSESPDVSASWEMSQKSLKQLISQVHFAMAQQDIRYYLNGMLFVLEGQRIIAVATDGHRLAYSHVDLDKAPSGNGQKQEVIIPRKTILELQHLLEDSEDPVVVSLASNQVKFNFGDVELLSKLVEGKFPDFQRVIPKGQNNKLVVSRDALQASLQRAAILTTDKFKGVRCILSDNCLTIQSTNAEQEEAQEDIETEYSGDKIDIGFNVSYLLDVLANLKNESIQICLGDSNSSAVITLPEQEGFKYVVMPMRI</sequence>
<keyword evidence="8 10" id="KW-0239">DNA-directed DNA polymerase</keyword>
<dbReference type="InterPro" id="IPR022637">
    <property type="entry name" value="DNA_polIII_beta_cen"/>
</dbReference>
<comment type="similarity">
    <text evidence="2 10">Belongs to the beta sliding clamp family.</text>
</comment>
<evidence type="ECO:0000256" key="8">
    <source>
        <dbReference type="ARBA" id="ARBA00022932"/>
    </source>
</evidence>
<evidence type="ECO:0000256" key="5">
    <source>
        <dbReference type="ARBA" id="ARBA00022679"/>
    </source>
</evidence>
<dbReference type="PANTHER" id="PTHR30478">
    <property type="entry name" value="DNA POLYMERASE III SUBUNIT BETA"/>
    <property type="match status" value="1"/>
</dbReference>
<comment type="subcellular location">
    <subcellularLocation>
        <location evidence="1 10">Cytoplasm</location>
    </subcellularLocation>
</comment>
<dbReference type="Pfam" id="PF02768">
    <property type="entry name" value="DNA_pol3_beta_3"/>
    <property type="match status" value="1"/>
</dbReference>
<dbReference type="Gene3D" id="3.10.150.10">
    <property type="entry name" value="DNA Polymerase III, subunit A, domain 2"/>
    <property type="match status" value="1"/>
</dbReference>
<reference evidence="14 15" key="1">
    <citation type="submission" date="2017-06" db="EMBL/GenBank/DDBJ databases">
        <title>Reclassification of a Polynucleobacter cosmopolitanus strain isolated from tropical Lake Victoria as Polynucleobacter victoriensis comb. nov.</title>
        <authorList>
            <person name="Hahn M.W."/>
        </authorList>
    </citation>
    <scope>NUCLEOTIDE SEQUENCE [LARGE SCALE GENOMIC DNA]</scope>
    <source>
        <strain evidence="14 15">MWH-MoIso2</strain>
    </source>
</reference>
<evidence type="ECO:0000256" key="7">
    <source>
        <dbReference type="ARBA" id="ARBA00022705"/>
    </source>
</evidence>
<dbReference type="GO" id="GO:0005737">
    <property type="term" value="C:cytoplasm"/>
    <property type="evidence" value="ECO:0007669"/>
    <property type="project" value="UniProtKB-SubCell"/>
</dbReference>
<evidence type="ECO:0000256" key="10">
    <source>
        <dbReference type="PIRNR" id="PIRNR000804"/>
    </source>
</evidence>
<keyword evidence="15" id="KW-1185">Reference proteome</keyword>
<dbReference type="GO" id="GO:0006271">
    <property type="term" value="P:DNA strand elongation involved in DNA replication"/>
    <property type="evidence" value="ECO:0007669"/>
    <property type="project" value="TreeGrafter"/>
</dbReference>
<dbReference type="RefSeq" id="WP_089514947.1">
    <property type="nucleotide sequence ID" value="NZ_NJGG01000001.1"/>
</dbReference>
<evidence type="ECO:0000256" key="2">
    <source>
        <dbReference type="ARBA" id="ARBA00010752"/>
    </source>
</evidence>
<dbReference type="SMART" id="SM00480">
    <property type="entry name" value="POL3Bc"/>
    <property type="match status" value="1"/>
</dbReference>
<comment type="caution">
    <text evidence="14">The sequence shown here is derived from an EMBL/GenBank/DDBJ whole genome shotgun (WGS) entry which is preliminary data.</text>
</comment>
<dbReference type="Gene3D" id="3.70.10.10">
    <property type="match status" value="1"/>
</dbReference>
<accession>A0A229FV66</accession>
<dbReference type="GO" id="GO:0009360">
    <property type="term" value="C:DNA polymerase III complex"/>
    <property type="evidence" value="ECO:0007669"/>
    <property type="project" value="InterPro"/>
</dbReference>
<keyword evidence="9" id="KW-0238">DNA-binding</keyword>
<comment type="subunit">
    <text evidence="10">Forms a ring-shaped head-to-tail homodimer around DNA.</text>
</comment>
<feature type="domain" description="DNA polymerase III beta sliding clamp N-terminal" evidence="11">
    <location>
        <begin position="6"/>
        <end position="119"/>
    </location>
</feature>
<keyword evidence="6 10" id="KW-0548">Nucleotidyltransferase</keyword>
<feature type="domain" description="DNA polymerase III beta sliding clamp C-terminal" evidence="13">
    <location>
        <begin position="251"/>
        <end position="370"/>
    </location>
</feature>
<dbReference type="SUPFAM" id="SSF55979">
    <property type="entry name" value="DNA clamp"/>
    <property type="match status" value="3"/>
</dbReference>
<organism evidence="14 15">
    <name type="scientific">Polynucleobacter cosmopolitanus</name>
    <dbReference type="NCBI Taxonomy" id="351345"/>
    <lineage>
        <taxon>Bacteria</taxon>
        <taxon>Pseudomonadati</taxon>
        <taxon>Pseudomonadota</taxon>
        <taxon>Betaproteobacteria</taxon>
        <taxon>Burkholderiales</taxon>
        <taxon>Burkholderiaceae</taxon>
        <taxon>Polynucleobacter</taxon>
    </lineage>
</organism>
<dbReference type="InterPro" id="IPR046938">
    <property type="entry name" value="DNA_clamp_sf"/>
</dbReference>
<dbReference type="Pfam" id="PF00712">
    <property type="entry name" value="DNA_pol3_beta"/>
    <property type="match status" value="1"/>
</dbReference>
<evidence type="ECO:0000313" key="15">
    <source>
        <dbReference type="Proteomes" id="UP000215188"/>
    </source>
</evidence>
<keyword evidence="7 10" id="KW-0235">DNA replication</keyword>
<keyword evidence="4 10" id="KW-0963">Cytoplasm</keyword>
<comment type="function">
    <text evidence="10">Confers DNA tethering and processivity to DNA polymerases and other proteins. Acts as a clamp, forming a ring around DNA (a reaction catalyzed by the clamp-loading complex) which diffuses in an ATP-independent manner freely and bidirectionally along dsDNA. Initially characterized for its ability to contact the catalytic subunit of DNA polymerase III (Pol III), a complex, multichain enzyme responsible for most of the replicative synthesis in bacteria; Pol III exhibits 3'-5' exonuclease proofreading activity. The beta chain is required for initiation of replication as well as for processivity of DNA replication.</text>
</comment>
<evidence type="ECO:0000259" key="11">
    <source>
        <dbReference type="Pfam" id="PF00712"/>
    </source>
</evidence>
<dbReference type="NCBIfam" id="TIGR00663">
    <property type="entry name" value="dnan"/>
    <property type="match status" value="1"/>
</dbReference>
<dbReference type="GO" id="GO:0003677">
    <property type="term" value="F:DNA binding"/>
    <property type="evidence" value="ECO:0007669"/>
    <property type="project" value="UniProtKB-UniRule"/>
</dbReference>
<evidence type="ECO:0000256" key="3">
    <source>
        <dbReference type="ARBA" id="ARBA00021035"/>
    </source>
</evidence>